<accession>A0A6I4P0P7</accession>
<dbReference type="EMBL" id="WSTA01000023">
    <property type="protein sequence ID" value="MWB98305.1"/>
    <property type="molecule type" value="Genomic_DNA"/>
</dbReference>
<proteinExistence type="predicted"/>
<comment type="caution">
    <text evidence="1">The sequence shown here is derived from an EMBL/GenBank/DDBJ whole genome shotgun (WGS) entry which is preliminary data.</text>
</comment>
<keyword evidence="2" id="KW-1185">Reference proteome</keyword>
<evidence type="ECO:0008006" key="3">
    <source>
        <dbReference type="Google" id="ProtNLM"/>
    </source>
</evidence>
<dbReference type="AlphaFoldDB" id="A0A6I4P0P7"/>
<sequence>MPRGFNVGADVLTRTADGVDLNLIWNEFNDALTAWNAGRSAVAALFSFPTVDSFVQYAVGEGDLELELASEFGVPTSGRAEPDYARMGFPLDWYDKAKRYTRKFLRDATAEQVRAQHAAFLEADNKLVFRSVMKALTTKTASGSRSINENGVEIFDLWDGTDSVAPPSFGGKTFTNSHSHYLVSGAATIDGGDLKALIDTIQEHGFGSRGSNEQIVIMVHPTQGDVIKTFRRDPENAAVDPFDFIPAVNAPAYLTDQAIVGDKAPASFNSLALIGSYGDAWIHENYLIPQGYAIALATAGPNAGRNPVAFRQHPQAENQGFRLLPGHERYPLLDSVYERGFGVGVRHRSAAAVMQIKASGSYDNPTWP</sequence>
<dbReference type="RefSeq" id="WP_160423642.1">
    <property type="nucleotide sequence ID" value="NZ_WSTA01000023.1"/>
</dbReference>
<protein>
    <recommendedName>
        <fullName evidence="3">Major capsid protein</fullName>
    </recommendedName>
</protein>
<dbReference type="Proteomes" id="UP000438182">
    <property type="component" value="Unassembled WGS sequence"/>
</dbReference>
<gene>
    <name evidence="1" type="ORF">GB864_07050</name>
</gene>
<evidence type="ECO:0000313" key="1">
    <source>
        <dbReference type="EMBL" id="MWB98305.1"/>
    </source>
</evidence>
<name>A0A6I4P0P7_9MICO</name>
<organism evidence="1 2">
    <name type="scientific">Agromyces seonyuensis</name>
    <dbReference type="NCBI Taxonomy" id="2662446"/>
    <lineage>
        <taxon>Bacteria</taxon>
        <taxon>Bacillati</taxon>
        <taxon>Actinomycetota</taxon>
        <taxon>Actinomycetes</taxon>
        <taxon>Micrococcales</taxon>
        <taxon>Microbacteriaceae</taxon>
        <taxon>Agromyces</taxon>
    </lineage>
</organism>
<reference evidence="1 2" key="1">
    <citation type="submission" date="2019-12" db="EMBL/GenBank/DDBJ databases">
        <authorList>
            <person name="Kim Y.S."/>
        </authorList>
    </citation>
    <scope>NUCLEOTIDE SEQUENCE [LARGE SCALE GENOMIC DNA]</scope>
    <source>
        <strain evidence="1 2">MMS17-SY077</strain>
    </source>
</reference>
<evidence type="ECO:0000313" key="2">
    <source>
        <dbReference type="Proteomes" id="UP000438182"/>
    </source>
</evidence>